<dbReference type="HAMAP" id="MF_00182">
    <property type="entry name" value="Formyl_trans"/>
    <property type="match status" value="1"/>
</dbReference>
<dbReference type="AlphaFoldDB" id="A0A6J6M1K7"/>
<proteinExistence type="inferred from homology"/>
<dbReference type="InterPro" id="IPR041711">
    <property type="entry name" value="Met-tRNA-FMT_N"/>
</dbReference>
<dbReference type="PANTHER" id="PTHR11138">
    <property type="entry name" value="METHIONYL-TRNA FORMYLTRANSFERASE"/>
    <property type="match status" value="1"/>
</dbReference>
<dbReference type="InterPro" id="IPR036477">
    <property type="entry name" value="Formyl_transf_N_sf"/>
</dbReference>
<sequence>MSKEVRPLVFLGTPEPAAFILEQLIAAGFSIEHVVTRKDARRGRGSHTSGSPVKVVAQAHGIQVSHDLEWMTHNAHRNLLGIVVAYGRLIPVEILRDTPMLNVHFSLLPRWRGAAPVERAILAGDDVTGVCIMDLEETLDTGPVHARREVPITSAHTAATLLQELTAVGSDVLIELLNRGLSTAAPQTGEATYAAKISSSEARIDWNDSAIAIHRKVRALRSYTTIDGLRLRILEADIADAKSEAEPGQCGDDALVSTGNGCLVLRRVQPEGKNPMDAVAWLRGRSPGGVRFDMPTD</sequence>
<dbReference type="PANTHER" id="PTHR11138:SF5">
    <property type="entry name" value="METHIONYL-TRNA FORMYLTRANSFERASE, MITOCHONDRIAL"/>
    <property type="match status" value="1"/>
</dbReference>
<evidence type="ECO:0000313" key="7">
    <source>
        <dbReference type="EMBL" id="CAB4666968.1"/>
    </source>
</evidence>
<dbReference type="Pfam" id="PF00551">
    <property type="entry name" value="Formyl_trans_N"/>
    <property type="match status" value="1"/>
</dbReference>
<accession>A0A6J6M1K7</accession>
<dbReference type="CDD" id="cd08646">
    <property type="entry name" value="FMT_core_Met-tRNA-FMT_N"/>
    <property type="match status" value="1"/>
</dbReference>
<organism evidence="7">
    <name type="scientific">freshwater metagenome</name>
    <dbReference type="NCBI Taxonomy" id="449393"/>
    <lineage>
        <taxon>unclassified sequences</taxon>
        <taxon>metagenomes</taxon>
        <taxon>ecological metagenomes</taxon>
    </lineage>
</organism>
<dbReference type="InterPro" id="IPR005793">
    <property type="entry name" value="Formyl_trans_C"/>
</dbReference>
<evidence type="ECO:0000256" key="1">
    <source>
        <dbReference type="ARBA" id="ARBA00010699"/>
    </source>
</evidence>
<dbReference type="InterPro" id="IPR002376">
    <property type="entry name" value="Formyl_transf_N"/>
</dbReference>
<dbReference type="SUPFAM" id="SSF53328">
    <property type="entry name" value="Formyltransferase"/>
    <property type="match status" value="1"/>
</dbReference>
<evidence type="ECO:0000259" key="5">
    <source>
        <dbReference type="Pfam" id="PF00551"/>
    </source>
</evidence>
<keyword evidence="4" id="KW-0648">Protein biosynthesis</keyword>
<comment type="similarity">
    <text evidence="1">Belongs to the Fmt family.</text>
</comment>
<dbReference type="NCBIfam" id="TIGR00460">
    <property type="entry name" value="fmt"/>
    <property type="match status" value="1"/>
</dbReference>
<evidence type="ECO:0000256" key="4">
    <source>
        <dbReference type="ARBA" id="ARBA00022917"/>
    </source>
</evidence>
<dbReference type="SUPFAM" id="SSF50486">
    <property type="entry name" value="FMT C-terminal domain-like"/>
    <property type="match status" value="1"/>
</dbReference>
<dbReference type="EMBL" id="CAEZWE010000114">
    <property type="protein sequence ID" value="CAB4666968.1"/>
    <property type="molecule type" value="Genomic_DNA"/>
</dbReference>
<keyword evidence="3" id="KW-0808">Transferase</keyword>
<gene>
    <name evidence="7" type="ORF">UFOPK2169_01756</name>
</gene>
<dbReference type="Gene3D" id="3.40.50.12230">
    <property type="match status" value="1"/>
</dbReference>
<dbReference type="CDD" id="cd08704">
    <property type="entry name" value="Met_tRNA_FMT_C"/>
    <property type="match status" value="1"/>
</dbReference>
<dbReference type="GO" id="GO:0005829">
    <property type="term" value="C:cytosol"/>
    <property type="evidence" value="ECO:0007669"/>
    <property type="project" value="TreeGrafter"/>
</dbReference>
<evidence type="ECO:0000256" key="2">
    <source>
        <dbReference type="ARBA" id="ARBA00012261"/>
    </source>
</evidence>
<feature type="domain" description="Formyl transferase C-terminal" evidence="6">
    <location>
        <begin position="196"/>
        <end position="285"/>
    </location>
</feature>
<dbReference type="InterPro" id="IPR044135">
    <property type="entry name" value="Met-tRNA-FMT_C"/>
</dbReference>
<feature type="domain" description="Formyl transferase N-terminal" evidence="5">
    <location>
        <begin position="9"/>
        <end position="176"/>
    </location>
</feature>
<dbReference type="Pfam" id="PF02911">
    <property type="entry name" value="Formyl_trans_C"/>
    <property type="match status" value="1"/>
</dbReference>
<name>A0A6J6M1K7_9ZZZZ</name>
<dbReference type="EC" id="2.1.2.9" evidence="2"/>
<evidence type="ECO:0000256" key="3">
    <source>
        <dbReference type="ARBA" id="ARBA00022679"/>
    </source>
</evidence>
<reference evidence="7" key="1">
    <citation type="submission" date="2020-05" db="EMBL/GenBank/DDBJ databases">
        <authorList>
            <person name="Chiriac C."/>
            <person name="Salcher M."/>
            <person name="Ghai R."/>
            <person name="Kavagutti S V."/>
        </authorList>
    </citation>
    <scope>NUCLEOTIDE SEQUENCE</scope>
</reference>
<dbReference type="InterPro" id="IPR011034">
    <property type="entry name" value="Formyl_transferase-like_C_sf"/>
</dbReference>
<dbReference type="GO" id="GO:0004479">
    <property type="term" value="F:methionyl-tRNA formyltransferase activity"/>
    <property type="evidence" value="ECO:0007669"/>
    <property type="project" value="UniProtKB-EC"/>
</dbReference>
<protein>
    <recommendedName>
        <fullName evidence="2">methionyl-tRNA formyltransferase</fullName>
        <ecNumber evidence="2">2.1.2.9</ecNumber>
    </recommendedName>
</protein>
<dbReference type="InterPro" id="IPR005794">
    <property type="entry name" value="Fmt"/>
</dbReference>
<evidence type="ECO:0000259" key="6">
    <source>
        <dbReference type="Pfam" id="PF02911"/>
    </source>
</evidence>